<evidence type="ECO:0000256" key="1">
    <source>
        <dbReference type="ARBA" id="ARBA00004651"/>
    </source>
</evidence>
<dbReference type="RefSeq" id="WP_012544439.1">
    <property type="nucleotide sequence ID" value="NC_011295.1"/>
</dbReference>
<evidence type="ECO:0000256" key="2">
    <source>
        <dbReference type="ARBA" id="ARBA00005262"/>
    </source>
</evidence>
<proteinExistence type="inferred from homology"/>
<sequence length="176" mass="19105">MDILLELAKAFLQIGVFSFGGGYAIVALIRYVVVNQYAWLTDLEFLDVLAISQITPGPIAINTATFVGYLMGGVWGSIVATFSSIAVPFLLVYSMSSLLTRVNPVYLDMFFDNITPLTFGLVIAATLSILSSSITDYYGVGIFLFALLLKQKTKLNSALILLLSGLLGEVLYLLVK</sequence>
<evidence type="ECO:0000313" key="8">
    <source>
        <dbReference type="EMBL" id="ACI17787.1"/>
    </source>
</evidence>
<reference evidence="8 9" key="2">
    <citation type="journal article" date="2014" name="Genome Announc.">
        <title>Complete Genome Sequence of Coprothermobacter proteolyticus DSM 5265.</title>
        <authorList>
            <person name="Alexiev A."/>
            <person name="Coil D.A."/>
            <person name="Badger J.H."/>
            <person name="Enticknap J."/>
            <person name="Ward N."/>
            <person name="Robb F.T."/>
            <person name="Eisen J.A."/>
        </authorList>
    </citation>
    <scope>NUCLEOTIDE SEQUENCE [LARGE SCALE GENOMIC DNA]</scope>
    <source>
        <strain evidence="9">ATCC 35245 / DSM 5265 / OCM 4 / BT</strain>
    </source>
</reference>
<dbReference type="GO" id="GO:0005886">
    <property type="term" value="C:plasma membrane"/>
    <property type="evidence" value="ECO:0007669"/>
    <property type="project" value="UniProtKB-SubCell"/>
</dbReference>
<name>B5Y6X7_COPPD</name>
<feature type="transmembrane region" description="Helical" evidence="7">
    <location>
        <begin position="78"/>
        <end position="99"/>
    </location>
</feature>
<dbReference type="KEGG" id="cpo:COPRO5265_0154"/>
<dbReference type="PANTHER" id="PTHR43663:SF1">
    <property type="entry name" value="CHROMATE TRANSPORTER"/>
    <property type="match status" value="1"/>
</dbReference>
<protein>
    <submittedName>
        <fullName evidence="8">Chromate transport protein</fullName>
    </submittedName>
</protein>
<comment type="similarity">
    <text evidence="2">Belongs to the chromate ion transporter (CHR) (TC 2.A.51) family.</text>
</comment>
<dbReference type="PANTHER" id="PTHR43663">
    <property type="entry name" value="CHROMATE TRANSPORT PROTEIN-RELATED"/>
    <property type="match status" value="1"/>
</dbReference>
<dbReference type="InterPro" id="IPR052518">
    <property type="entry name" value="CHR_Transporter"/>
</dbReference>
<evidence type="ECO:0000256" key="5">
    <source>
        <dbReference type="ARBA" id="ARBA00022989"/>
    </source>
</evidence>
<feature type="transmembrane region" description="Helical" evidence="7">
    <location>
        <begin position="45"/>
        <end position="71"/>
    </location>
</feature>
<reference evidence="9" key="1">
    <citation type="submission" date="2008-08" db="EMBL/GenBank/DDBJ databases">
        <title>The complete genome sequence of Coprothermobacter proteolyticus strain ATCC 5245 / DSM 5265 / BT.</title>
        <authorList>
            <person name="Dodson R.J."/>
            <person name="Durkin A.S."/>
            <person name="Wu M."/>
            <person name="Eisen J."/>
            <person name="Sutton G."/>
        </authorList>
    </citation>
    <scope>NUCLEOTIDE SEQUENCE [LARGE SCALE GENOMIC DNA]</scope>
    <source>
        <strain evidence="9">ATCC 35245 / DSM 5265 / OCM 4 / BT</strain>
    </source>
</reference>
<comment type="subcellular location">
    <subcellularLocation>
        <location evidence="1">Cell membrane</location>
        <topology evidence="1">Multi-pass membrane protein</topology>
    </subcellularLocation>
</comment>
<dbReference type="EMBL" id="CP001145">
    <property type="protein sequence ID" value="ACI17787.1"/>
    <property type="molecule type" value="Genomic_DNA"/>
</dbReference>
<evidence type="ECO:0000256" key="4">
    <source>
        <dbReference type="ARBA" id="ARBA00022692"/>
    </source>
</evidence>
<evidence type="ECO:0000256" key="7">
    <source>
        <dbReference type="SAM" id="Phobius"/>
    </source>
</evidence>
<evidence type="ECO:0000256" key="6">
    <source>
        <dbReference type="ARBA" id="ARBA00023136"/>
    </source>
</evidence>
<dbReference type="AlphaFoldDB" id="B5Y6X7"/>
<organism evidence="8 9">
    <name type="scientific">Coprothermobacter proteolyticus (strain ATCC 35245 / DSM 5265 / OCM 4 / BT)</name>
    <dbReference type="NCBI Taxonomy" id="309798"/>
    <lineage>
        <taxon>Bacteria</taxon>
        <taxon>Pseudomonadati</taxon>
        <taxon>Coprothermobacterota</taxon>
        <taxon>Coprothermobacteria</taxon>
        <taxon>Coprothermobacterales</taxon>
        <taxon>Coprothermobacteraceae</taxon>
        <taxon>Coprothermobacter</taxon>
    </lineage>
</organism>
<keyword evidence="4 7" id="KW-0812">Transmembrane</keyword>
<evidence type="ECO:0000256" key="3">
    <source>
        <dbReference type="ARBA" id="ARBA00022475"/>
    </source>
</evidence>
<accession>B5Y6X7</accession>
<dbReference type="OrthoDB" id="9788907at2"/>
<keyword evidence="6 7" id="KW-0472">Membrane</keyword>
<feature type="transmembrane region" description="Helical" evidence="7">
    <location>
        <begin position="155"/>
        <end position="175"/>
    </location>
</feature>
<keyword evidence="3" id="KW-1003">Cell membrane</keyword>
<dbReference type="eggNOG" id="COG2059">
    <property type="taxonomic scope" value="Bacteria"/>
</dbReference>
<dbReference type="Proteomes" id="UP000001732">
    <property type="component" value="Chromosome"/>
</dbReference>
<keyword evidence="9" id="KW-1185">Reference proteome</keyword>
<feature type="transmembrane region" description="Helical" evidence="7">
    <location>
        <begin position="12"/>
        <end position="33"/>
    </location>
</feature>
<evidence type="ECO:0000313" key="9">
    <source>
        <dbReference type="Proteomes" id="UP000001732"/>
    </source>
</evidence>
<keyword evidence="5 7" id="KW-1133">Transmembrane helix</keyword>
<dbReference type="InterPro" id="IPR003370">
    <property type="entry name" value="Chromate_transpt"/>
</dbReference>
<dbReference type="GO" id="GO:0015109">
    <property type="term" value="F:chromate transmembrane transporter activity"/>
    <property type="evidence" value="ECO:0007669"/>
    <property type="project" value="InterPro"/>
</dbReference>
<dbReference type="HOGENOM" id="CLU_018106_1_2_9"/>
<dbReference type="STRING" id="309798.COPRO5265_0154"/>
<dbReference type="Pfam" id="PF02417">
    <property type="entry name" value="Chromate_transp"/>
    <property type="match status" value="1"/>
</dbReference>
<feature type="transmembrane region" description="Helical" evidence="7">
    <location>
        <begin position="119"/>
        <end position="148"/>
    </location>
</feature>
<gene>
    <name evidence="8" type="ordered locus">COPRO5265_0154</name>
</gene>